<organism evidence="2 3">
    <name type="scientific">Acrocarpospora macrocephala</name>
    <dbReference type="NCBI Taxonomy" id="150177"/>
    <lineage>
        <taxon>Bacteria</taxon>
        <taxon>Bacillati</taxon>
        <taxon>Actinomycetota</taxon>
        <taxon>Actinomycetes</taxon>
        <taxon>Streptosporangiales</taxon>
        <taxon>Streptosporangiaceae</taxon>
        <taxon>Acrocarpospora</taxon>
    </lineage>
</organism>
<name>A0A5M3X6G0_9ACTN</name>
<feature type="transmembrane region" description="Helical" evidence="1">
    <location>
        <begin position="86"/>
        <end position="109"/>
    </location>
</feature>
<reference evidence="2 3" key="1">
    <citation type="submission" date="2019-10" db="EMBL/GenBank/DDBJ databases">
        <title>Whole genome shotgun sequence of Acrocarpospora macrocephala NBRC 16266.</title>
        <authorList>
            <person name="Ichikawa N."/>
            <person name="Kimura A."/>
            <person name="Kitahashi Y."/>
            <person name="Komaki H."/>
            <person name="Oguchi A."/>
        </authorList>
    </citation>
    <scope>NUCLEOTIDE SEQUENCE [LARGE SCALE GENOMIC DNA]</scope>
    <source>
        <strain evidence="2 3">NBRC 16266</strain>
    </source>
</reference>
<feature type="transmembrane region" description="Helical" evidence="1">
    <location>
        <begin position="233"/>
        <end position="257"/>
    </location>
</feature>
<evidence type="ECO:0000313" key="3">
    <source>
        <dbReference type="Proteomes" id="UP000331127"/>
    </source>
</evidence>
<protein>
    <submittedName>
        <fullName evidence="2">Uncharacterized protein</fullName>
    </submittedName>
</protein>
<feature type="transmembrane region" description="Helical" evidence="1">
    <location>
        <begin position="403"/>
        <end position="423"/>
    </location>
</feature>
<keyword evidence="1" id="KW-0812">Transmembrane</keyword>
<dbReference type="Proteomes" id="UP000331127">
    <property type="component" value="Unassembled WGS sequence"/>
</dbReference>
<feature type="transmembrane region" description="Helical" evidence="1">
    <location>
        <begin position="435"/>
        <end position="455"/>
    </location>
</feature>
<feature type="transmembrane region" description="Helical" evidence="1">
    <location>
        <begin position="147"/>
        <end position="165"/>
    </location>
</feature>
<keyword evidence="1" id="KW-0472">Membrane</keyword>
<feature type="transmembrane region" description="Helical" evidence="1">
    <location>
        <begin position="204"/>
        <end position="221"/>
    </location>
</feature>
<comment type="caution">
    <text evidence="2">The sequence shown here is derived from an EMBL/GenBank/DDBJ whole genome shotgun (WGS) entry which is preliminary data.</text>
</comment>
<evidence type="ECO:0000256" key="1">
    <source>
        <dbReference type="SAM" id="Phobius"/>
    </source>
</evidence>
<dbReference type="AlphaFoldDB" id="A0A5M3X6G0"/>
<gene>
    <name evidence="2" type="ORF">Amac_098200</name>
</gene>
<feature type="transmembrane region" description="Helical" evidence="1">
    <location>
        <begin position="115"/>
        <end position="135"/>
    </location>
</feature>
<feature type="transmembrane region" description="Helical" evidence="1">
    <location>
        <begin position="171"/>
        <end position="192"/>
    </location>
</feature>
<proteinExistence type="predicted"/>
<keyword evidence="1" id="KW-1133">Transmembrane helix</keyword>
<sequence length="478" mass="52651">MGQSVAPSAVPPVGEWLLSLPLVAPVRDLYAEKLKMYDTAMLGYLAETRLIDDVDRERIKADCEWWVRQTNARQAWLDVIDRYRDAVYYVAIWPLLPVAATVIMVLSVATPPAGWAIAHIALGALFTLGGLSGALRHLDFMLSRRTWLLGLAFLLVSGLLLYGPWTDAGWLAVTGTLLLVSVLGLVVAFVALAALEIRRIRTRAAIYLIIVGAVAMGALAVDRGTGPGWARGLWAGLWTALVVMLVAGAVFILTYLISSVFQRRKNSVWAIGEIVQTLLWFGLRMEEAHLPLEERSALGQAYPFGDPVVTASHLESLARVVERYLPRQLPTWDPMGDRIISERCRGMAARLRELKMEFLLNQRIPPAEMAARLVPAVVPIVDGDWERLARADIQVIPHSRLRVSLRIVGGILVAIAPLTIYLLLRTTTSIIPDKIVDQVLPVAVTWLLLSVIAWIDPGNGNRTGNLKNLTDLLPGSRS</sequence>
<evidence type="ECO:0000313" key="2">
    <source>
        <dbReference type="EMBL" id="GES16222.1"/>
    </source>
</evidence>
<dbReference type="EMBL" id="BLAE01000095">
    <property type="protein sequence ID" value="GES16222.1"/>
    <property type="molecule type" value="Genomic_DNA"/>
</dbReference>
<keyword evidence="3" id="KW-1185">Reference proteome</keyword>
<accession>A0A5M3X6G0</accession>